<evidence type="ECO:0000313" key="2">
    <source>
        <dbReference type="Proteomes" id="UP000321523"/>
    </source>
</evidence>
<proteinExistence type="predicted"/>
<keyword evidence="2" id="KW-1185">Reference proteome</keyword>
<reference evidence="1 2" key="1">
    <citation type="submission" date="2019-07" db="EMBL/GenBank/DDBJ databases">
        <title>Whole genome shotgun sequence of Skermanella aerolata NBRC 106429.</title>
        <authorList>
            <person name="Hosoyama A."/>
            <person name="Uohara A."/>
            <person name="Ohji S."/>
            <person name="Ichikawa N."/>
        </authorList>
    </citation>
    <scope>NUCLEOTIDE SEQUENCE [LARGE SCALE GENOMIC DNA]</scope>
    <source>
        <strain evidence="1 2">NBRC 106429</strain>
    </source>
</reference>
<dbReference type="RefSeq" id="WP_044434287.1">
    <property type="nucleotide sequence ID" value="NZ_BJYZ01000030.1"/>
</dbReference>
<evidence type="ECO:0008006" key="3">
    <source>
        <dbReference type="Google" id="ProtNLM"/>
    </source>
</evidence>
<comment type="caution">
    <text evidence="1">The sequence shown here is derived from an EMBL/GenBank/DDBJ whole genome shotgun (WGS) entry which is preliminary data.</text>
</comment>
<dbReference type="Proteomes" id="UP000321523">
    <property type="component" value="Unassembled WGS sequence"/>
</dbReference>
<dbReference type="AlphaFoldDB" id="A0A512DYY1"/>
<protein>
    <recommendedName>
        <fullName evidence="3">Molybdopterin oxidoreductase</fullName>
    </recommendedName>
</protein>
<sequence length="116" mass="12645">MMDATPRFLNGVFDFEGRGLGRPAELDPALSYTVPSDKRTQLIYLRAGNSLDELVYLVLTKNGAPMRYFPIGAKASIHVPLAVVEDLFPDTKLEIFFAAPEGSAGTVVLDIGLMEI</sequence>
<evidence type="ECO:0000313" key="1">
    <source>
        <dbReference type="EMBL" id="GEO41697.1"/>
    </source>
</evidence>
<organism evidence="1 2">
    <name type="scientific">Skermanella aerolata</name>
    <dbReference type="NCBI Taxonomy" id="393310"/>
    <lineage>
        <taxon>Bacteria</taxon>
        <taxon>Pseudomonadati</taxon>
        <taxon>Pseudomonadota</taxon>
        <taxon>Alphaproteobacteria</taxon>
        <taxon>Rhodospirillales</taxon>
        <taxon>Azospirillaceae</taxon>
        <taxon>Skermanella</taxon>
    </lineage>
</organism>
<name>A0A512DYY1_9PROT</name>
<accession>A0A512DYY1</accession>
<gene>
    <name evidence="1" type="ORF">SAE02_58450</name>
</gene>
<dbReference type="EMBL" id="BJYZ01000030">
    <property type="protein sequence ID" value="GEO41697.1"/>
    <property type="molecule type" value="Genomic_DNA"/>
</dbReference>